<dbReference type="STRING" id="1434232.MAIT1_01739"/>
<feature type="binding site" evidence="4">
    <location>
        <position position="90"/>
    </location>
    <ligand>
        <name>a divalent metal cation</name>
        <dbReference type="ChEBI" id="CHEBI:60240"/>
        <label>1</label>
    </ligand>
</feature>
<evidence type="ECO:0000313" key="5">
    <source>
        <dbReference type="EMBL" id="OSM01717.1"/>
    </source>
</evidence>
<accession>A0A1Y2K233</accession>
<dbReference type="OrthoDB" id="9810005at2"/>
<dbReference type="PANTHER" id="PTHR46317">
    <property type="entry name" value="HYDROLASE OF PHP SUPERFAMILY-RELATED PROTEIN"/>
    <property type="match status" value="1"/>
</dbReference>
<dbReference type="AlphaFoldDB" id="A0A1Y2K233"/>
<keyword evidence="2 4" id="KW-0479">Metal-binding</keyword>
<keyword evidence="3" id="KW-0378">Hydrolase</keyword>
<reference evidence="5 6" key="1">
    <citation type="journal article" date="2016" name="BMC Genomics">
        <title>Combined genomic and structural analyses of a cultured magnetotactic bacterium reveals its niche adaptation to a dynamic environment.</title>
        <authorList>
            <person name="Araujo A.C."/>
            <person name="Morillo V."/>
            <person name="Cypriano J."/>
            <person name="Teixeira L.C."/>
            <person name="Leao P."/>
            <person name="Lyra S."/>
            <person name="Almeida L.G."/>
            <person name="Bazylinski D.A."/>
            <person name="Vasconcellos A.T."/>
            <person name="Abreu F."/>
            <person name="Lins U."/>
        </authorList>
    </citation>
    <scope>NUCLEOTIDE SEQUENCE [LARGE SCALE GENOMIC DNA]</scope>
    <source>
        <strain evidence="5 6">IT-1</strain>
    </source>
</reference>
<protein>
    <submittedName>
        <fullName evidence="5">Putative TatD-related deoxyribonuclease</fullName>
    </submittedName>
</protein>
<gene>
    <name evidence="5" type="ORF">MAIT1_01739</name>
</gene>
<evidence type="ECO:0000256" key="4">
    <source>
        <dbReference type="PIRSR" id="PIRSR005902-1"/>
    </source>
</evidence>
<keyword evidence="6" id="KW-1185">Reference proteome</keyword>
<dbReference type="GO" id="GO:0016788">
    <property type="term" value="F:hydrolase activity, acting on ester bonds"/>
    <property type="evidence" value="ECO:0007669"/>
    <property type="project" value="InterPro"/>
</dbReference>
<comment type="similarity">
    <text evidence="1">Belongs to the metallo-dependent hydrolases superfamily. TatD-type hydrolase family.</text>
</comment>
<organism evidence="5 6">
    <name type="scientific">Magnetofaba australis IT-1</name>
    <dbReference type="NCBI Taxonomy" id="1434232"/>
    <lineage>
        <taxon>Bacteria</taxon>
        <taxon>Pseudomonadati</taxon>
        <taxon>Pseudomonadota</taxon>
        <taxon>Magnetococcia</taxon>
        <taxon>Magnetococcales</taxon>
        <taxon>Magnetococcaceae</taxon>
        <taxon>Magnetofaba</taxon>
    </lineage>
</organism>
<dbReference type="PIRSF" id="PIRSF005902">
    <property type="entry name" value="DNase_TatD"/>
    <property type="match status" value="1"/>
</dbReference>
<feature type="binding site" evidence="4">
    <location>
        <position position="128"/>
    </location>
    <ligand>
        <name>a divalent metal cation</name>
        <dbReference type="ChEBI" id="CHEBI:60240"/>
        <label>2</label>
    </ligand>
</feature>
<comment type="caution">
    <text evidence="5">The sequence shown here is derived from an EMBL/GenBank/DDBJ whole genome shotgun (WGS) entry which is preliminary data.</text>
</comment>
<feature type="binding site" evidence="4">
    <location>
        <position position="7"/>
    </location>
    <ligand>
        <name>a divalent metal cation</name>
        <dbReference type="ChEBI" id="CHEBI:60240"/>
        <label>1</label>
    </ligand>
</feature>
<evidence type="ECO:0000256" key="3">
    <source>
        <dbReference type="ARBA" id="ARBA00022801"/>
    </source>
</evidence>
<feature type="binding site" evidence="4">
    <location>
        <position position="5"/>
    </location>
    <ligand>
        <name>a divalent metal cation</name>
        <dbReference type="ChEBI" id="CHEBI:60240"/>
        <label>1</label>
    </ligand>
</feature>
<dbReference type="CDD" id="cd01310">
    <property type="entry name" value="TatD_DNAse"/>
    <property type="match status" value="1"/>
</dbReference>
<feature type="binding site" evidence="4">
    <location>
        <position position="199"/>
    </location>
    <ligand>
        <name>a divalent metal cation</name>
        <dbReference type="ChEBI" id="CHEBI:60240"/>
        <label>1</label>
    </ligand>
</feature>
<proteinExistence type="inferred from homology"/>
<evidence type="ECO:0000256" key="2">
    <source>
        <dbReference type="ARBA" id="ARBA00022723"/>
    </source>
</evidence>
<dbReference type="PANTHER" id="PTHR46317:SF1">
    <property type="entry name" value="HYDROLASE, TATD FAMILY"/>
    <property type="match status" value="1"/>
</dbReference>
<dbReference type="EMBL" id="LVJN01000020">
    <property type="protein sequence ID" value="OSM01717.1"/>
    <property type="molecule type" value="Genomic_DNA"/>
</dbReference>
<dbReference type="Gene3D" id="3.20.20.140">
    <property type="entry name" value="Metal-dependent hydrolases"/>
    <property type="match status" value="1"/>
</dbReference>
<evidence type="ECO:0000313" key="6">
    <source>
        <dbReference type="Proteomes" id="UP000194003"/>
    </source>
</evidence>
<name>A0A1Y2K233_9PROT</name>
<dbReference type="InterPro" id="IPR001130">
    <property type="entry name" value="TatD-like"/>
</dbReference>
<evidence type="ECO:0000256" key="1">
    <source>
        <dbReference type="ARBA" id="ARBA00009275"/>
    </source>
</evidence>
<dbReference type="Pfam" id="PF01026">
    <property type="entry name" value="TatD_DNase"/>
    <property type="match status" value="1"/>
</dbReference>
<feature type="binding site" evidence="4">
    <location>
        <position position="151"/>
    </location>
    <ligand>
        <name>a divalent metal cation</name>
        <dbReference type="ChEBI" id="CHEBI:60240"/>
        <label>2</label>
    </ligand>
</feature>
<sequence length="249" mass="26625">MIDCHAHIADDRFDADRAAVLQRAADAGVTRIVAVCERVDEVDALLTACDQHPMLRPALGLYPGYADADAAQTMMALIRQHRSRLAAIGEVGLDYQLASAEEQRALQREILSGFAALALELDLPLNVHSRAAGKQTIELLRACGATRVQMHAYYGPHKPAIAAAREGFLFSVPPAIARGGQMAELVGKLPLESLLLESDSPVLGPQPGERNEPANITHSLEAIAQIKQIALADAQAALADNTARLYGTL</sequence>
<dbReference type="Proteomes" id="UP000194003">
    <property type="component" value="Unassembled WGS sequence"/>
</dbReference>
<dbReference type="GO" id="GO:0046872">
    <property type="term" value="F:metal ion binding"/>
    <property type="evidence" value="ECO:0007669"/>
    <property type="project" value="UniProtKB-KW"/>
</dbReference>
<dbReference type="RefSeq" id="WP_085443988.1">
    <property type="nucleotide sequence ID" value="NZ_LVJN01000020.1"/>
</dbReference>
<dbReference type="InterPro" id="IPR032466">
    <property type="entry name" value="Metal_Hydrolase"/>
</dbReference>
<dbReference type="SUPFAM" id="SSF51556">
    <property type="entry name" value="Metallo-dependent hydrolases"/>
    <property type="match status" value="1"/>
</dbReference>